<dbReference type="InterPro" id="IPR032867">
    <property type="entry name" value="DYW_dom"/>
</dbReference>
<organism evidence="2">
    <name type="scientific">Takakia lepidozioides</name>
    <name type="common">Moss</name>
    <dbReference type="NCBI Taxonomy" id="37425"/>
    <lineage>
        <taxon>Eukaryota</taxon>
        <taxon>Viridiplantae</taxon>
        <taxon>Streptophyta</taxon>
        <taxon>Embryophyta</taxon>
        <taxon>Bryophyta</taxon>
        <taxon>Takakiophytina</taxon>
        <taxon>Takakiopsida</taxon>
        <taxon>Takakiales</taxon>
        <taxon>Takakiaceae</taxon>
        <taxon>Takakia</taxon>
    </lineage>
</organism>
<sequence length="151" mass="17235">AAVGRWGDTAKVRKIMENTSVRKTPGHCYIEVDKQVHTFFVDDQSYPQIEEIHAELKRLSVQMKEVGYVADTPFLLHDVEEQNEFSLCYHSERLAVAFELIRTPPGMPLRVTKNLRMCGDCHTITKFISKIVGQAIVVGDANRFHHFQYGG</sequence>
<proteinExistence type="predicted"/>
<reference evidence="2" key="1">
    <citation type="submission" date="2011-07" db="EMBL/GenBank/DDBJ databases">
        <title>Nuclear DYW-type PPR gene families diversify with increasing RNA editing frequencies in liverwort and moss mitochondria.</title>
        <authorList>
            <person name="Rudinger M."/>
            <person name="Volkmar U."/>
            <person name="Lenz H."/>
            <person name="Groth-Malonek M."/>
            <person name="Knoop V."/>
        </authorList>
    </citation>
    <scope>NUCLEOTIDE SEQUENCE</scope>
</reference>
<feature type="non-terminal residue" evidence="2">
    <location>
        <position position="151"/>
    </location>
</feature>
<gene>
    <name evidence="2" type="primary">PPR</name>
</gene>
<protein>
    <submittedName>
        <fullName evidence="2">Pentatricopeptide repeat protein</fullName>
    </submittedName>
</protein>
<accession>G9FSV9</accession>
<dbReference type="Pfam" id="PF14432">
    <property type="entry name" value="DYW_deaminase"/>
    <property type="match status" value="1"/>
</dbReference>
<dbReference type="EMBL" id="JN204560">
    <property type="protein sequence ID" value="AEU08451.1"/>
    <property type="molecule type" value="Genomic_DNA"/>
</dbReference>
<name>G9FSV9_TAKLE</name>
<evidence type="ECO:0000313" key="2">
    <source>
        <dbReference type="EMBL" id="AEU08451.1"/>
    </source>
</evidence>
<evidence type="ECO:0000259" key="1">
    <source>
        <dbReference type="Pfam" id="PF14432"/>
    </source>
</evidence>
<feature type="non-terminal residue" evidence="2">
    <location>
        <position position="1"/>
    </location>
</feature>
<dbReference type="AlphaFoldDB" id="G9FSV9"/>
<feature type="domain" description="DYW" evidence="1">
    <location>
        <begin position="67"/>
        <end position="150"/>
    </location>
</feature>
<dbReference type="GO" id="GO:0008270">
    <property type="term" value="F:zinc ion binding"/>
    <property type="evidence" value="ECO:0007669"/>
    <property type="project" value="InterPro"/>
</dbReference>